<accession>A0A1G1VN15</accession>
<reference evidence="3 4" key="1">
    <citation type="journal article" date="2016" name="Nat. Commun.">
        <title>Thousands of microbial genomes shed light on interconnected biogeochemical processes in an aquifer system.</title>
        <authorList>
            <person name="Anantharaman K."/>
            <person name="Brown C.T."/>
            <person name="Hug L.A."/>
            <person name="Sharon I."/>
            <person name="Castelle C.J."/>
            <person name="Probst A.J."/>
            <person name="Thomas B.C."/>
            <person name="Singh A."/>
            <person name="Wilkins M.J."/>
            <person name="Karaoz U."/>
            <person name="Brodie E.L."/>
            <person name="Williams K.H."/>
            <person name="Hubbard S.S."/>
            <person name="Banfield J.F."/>
        </authorList>
    </citation>
    <scope>NUCLEOTIDE SEQUENCE [LARGE SCALE GENOMIC DNA]</scope>
</reference>
<evidence type="ECO:0000256" key="1">
    <source>
        <dbReference type="PROSITE-ProRule" id="PRU00409"/>
    </source>
</evidence>
<feature type="domain" description="ATP-grasp" evidence="2">
    <location>
        <begin position="116"/>
        <end position="322"/>
    </location>
</feature>
<evidence type="ECO:0000313" key="4">
    <source>
        <dbReference type="Proteomes" id="UP000177324"/>
    </source>
</evidence>
<dbReference type="AlphaFoldDB" id="A0A1G1VN15"/>
<dbReference type="GO" id="GO:0046872">
    <property type="term" value="F:metal ion binding"/>
    <property type="evidence" value="ECO:0007669"/>
    <property type="project" value="InterPro"/>
</dbReference>
<dbReference type="Pfam" id="PF02655">
    <property type="entry name" value="ATP-grasp_3"/>
    <property type="match status" value="1"/>
</dbReference>
<evidence type="ECO:0000259" key="2">
    <source>
        <dbReference type="PROSITE" id="PS50975"/>
    </source>
</evidence>
<dbReference type="GO" id="GO:0005524">
    <property type="term" value="F:ATP binding"/>
    <property type="evidence" value="ECO:0007669"/>
    <property type="project" value="UniProtKB-UniRule"/>
</dbReference>
<dbReference type="SUPFAM" id="SSF56059">
    <property type="entry name" value="Glutathione synthetase ATP-binding domain-like"/>
    <property type="match status" value="1"/>
</dbReference>
<keyword evidence="1" id="KW-0547">Nucleotide-binding</keyword>
<keyword evidence="1" id="KW-0067">ATP-binding</keyword>
<comment type="caution">
    <text evidence="3">The sequence shown here is derived from an EMBL/GenBank/DDBJ whole genome shotgun (WGS) entry which is preliminary data.</text>
</comment>
<dbReference type="Proteomes" id="UP000177324">
    <property type="component" value="Unassembled WGS sequence"/>
</dbReference>
<sequence length="454" mass="50765">MKIQIDGSVVGVGVTAWARSGIAGLVSNFSVVAGKAAQENSQLGFPVIVGKPKKQNTSSILRDPVVQKYLQLLNKPYIFVYKSTKQVEATVDKLGLRLIGNRSGIRDAYEDKRQFRVIGKEAGLPMIEGETIKIADLKPRLGVVLQLTDYSRGGGVGTWFIKTKEDWDKFDEFVKRRGKQRQLEWVNVTRLIEGTAASITVCVTKYGVLTGVVQGQIIDQPELAALAGRSGVWLGHDWSGQGFSALVQERAEKIVIRLGEYMAKKGYRGIFGVDLVVDQDEGTWPIECNSRYTGAFPTYTWASIKNGETPLDYWHLLEFMGVPYELDIEKVQQQNRQPKSGAQILMHNLEGTSARVTGEIKAGVYSLKGEYVRQGWNLLHLQGEDEFVLTDGVPLQGQALKPAERLGRLLFNRAIVDETGRLLPEIRDLVGNLYQRFNLQRISKLERLRENIVE</sequence>
<name>A0A1G1VN15_9BACT</name>
<dbReference type="STRING" id="1797589.A2784_03770"/>
<dbReference type="InterPro" id="IPR011761">
    <property type="entry name" value="ATP-grasp"/>
</dbReference>
<evidence type="ECO:0000313" key="3">
    <source>
        <dbReference type="EMBL" id="OGY16617.1"/>
    </source>
</evidence>
<proteinExistence type="predicted"/>
<organism evidence="3 4">
    <name type="scientific">Candidatus Chisholmbacteria bacterium RIFCSPHIGHO2_01_FULL_48_12</name>
    <dbReference type="NCBI Taxonomy" id="1797589"/>
    <lineage>
        <taxon>Bacteria</taxon>
        <taxon>Candidatus Chisholmiibacteriota</taxon>
    </lineage>
</organism>
<dbReference type="EMBL" id="MHCH01000042">
    <property type="protein sequence ID" value="OGY16617.1"/>
    <property type="molecule type" value="Genomic_DNA"/>
</dbReference>
<dbReference type="PROSITE" id="PS50975">
    <property type="entry name" value="ATP_GRASP"/>
    <property type="match status" value="1"/>
</dbReference>
<dbReference type="Gene3D" id="3.30.470.20">
    <property type="entry name" value="ATP-grasp fold, B domain"/>
    <property type="match status" value="1"/>
</dbReference>
<gene>
    <name evidence="3" type="ORF">A2784_03770</name>
</gene>
<protein>
    <recommendedName>
        <fullName evidence="2">ATP-grasp domain-containing protein</fullName>
    </recommendedName>
</protein>
<dbReference type="InterPro" id="IPR003806">
    <property type="entry name" value="ATP-grasp_PylC-type"/>
</dbReference>